<dbReference type="Proteomes" id="UP000288943">
    <property type="component" value="Chromosome"/>
</dbReference>
<gene>
    <name evidence="1" type="ORF">M5X16_24385</name>
    <name evidence="2" type="ORF">PC41400_04185</name>
</gene>
<keyword evidence="4" id="KW-1185">Reference proteome</keyword>
<proteinExistence type="predicted"/>
<evidence type="ECO:0000313" key="1">
    <source>
        <dbReference type="EMBL" id="MCY9598900.1"/>
    </source>
</evidence>
<sequence>MAFSDEKIIAMLNKMEESQKTNTIEEGPVRIGQRFYEFEQQAFYDDKLLVFIPKDFTDMPEALSAIKYPHSQRPETIKTNEDGSINITLNRIDQDLEEGWVEELTQGMKTILKKVNPSNVFFTDGVEEIHGKQVGYFEFKSPALDAFLYNLMFFLELGGKTLMGTFSCKYDEYEAWRDVAFQIVRAVRVVQVEEGAEPA</sequence>
<reference evidence="1 4" key="2">
    <citation type="submission" date="2022-05" db="EMBL/GenBank/DDBJ databases">
        <title>Genome Sequencing of Bee-Associated Microbes.</title>
        <authorList>
            <person name="Dunlap C."/>
        </authorList>
    </citation>
    <scope>NUCLEOTIDE SEQUENCE [LARGE SCALE GENOMIC DNA]</scope>
    <source>
        <strain evidence="1 4">NRRL B-23120</strain>
    </source>
</reference>
<name>A0A410WR72_9BACL</name>
<reference evidence="2 3" key="1">
    <citation type="submission" date="2018-01" db="EMBL/GenBank/DDBJ databases">
        <title>The whole genome sequencing and assembly of Paenibacillus chitinolyticus KCCM 41400 strain.</title>
        <authorList>
            <person name="Kim J.-Y."/>
            <person name="Park M.-K."/>
            <person name="Lee Y.-J."/>
            <person name="Yi H."/>
            <person name="Bahn Y.-S."/>
            <person name="Kim J.F."/>
            <person name="Lee D.-W."/>
        </authorList>
    </citation>
    <scope>NUCLEOTIDE SEQUENCE [LARGE SCALE GENOMIC DNA]</scope>
    <source>
        <strain evidence="2 3">KCCM 41400</strain>
    </source>
</reference>
<protein>
    <submittedName>
        <fullName evidence="2">Uncharacterized protein</fullName>
    </submittedName>
</protein>
<evidence type="ECO:0000313" key="4">
    <source>
        <dbReference type="Proteomes" id="UP001527202"/>
    </source>
</evidence>
<dbReference type="EMBL" id="CP026520">
    <property type="protein sequence ID" value="QAV16928.1"/>
    <property type="molecule type" value="Genomic_DNA"/>
</dbReference>
<dbReference type="OrthoDB" id="249246at2"/>
<dbReference type="GeneID" id="95374015"/>
<dbReference type="Proteomes" id="UP001527202">
    <property type="component" value="Unassembled WGS sequence"/>
</dbReference>
<dbReference type="KEGG" id="pchi:PC41400_04185"/>
<evidence type="ECO:0000313" key="2">
    <source>
        <dbReference type="EMBL" id="QAV16928.1"/>
    </source>
</evidence>
<accession>A0A410WR72</accession>
<evidence type="ECO:0000313" key="3">
    <source>
        <dbReference type="Proteomes" id="UP000288943"/>
    </source>
</evidence>
<dbReference type="AlphaFoldDB" id="A0A410WR72"/>
<dbReference type="RefSeq" id="WP_042232050.1">
    <property type="nucleotide sequence ID" value="NZ_CP026520.1"/>
</dbReference>
<organism evidence="2 3">
    <name type="scientific">Paenibacillus chitinolyticus</name>
    <dbReference type="NCBI Taxonomy" id="79263"/>
    <lineage>
        <taxon>Bacteria</taxon>
        <taxon>Bacillati</taxon>
        <taxon>Bacillota</taxon>
        <taxon>Bacilli</taxon>
        <taxon>Bacillales</taxon>
        <taxon>Paenibacillaceae</taxon>
        <taxon>Paenibacillus</taxon>
    </lineage>
</organism>
<dbReference type="EMBL" id="JAMDMJ010000036">
    <property type="protein sequence ID" value="MCY9598900.1"/>
    <property type="molecule type" value="Genomic_DNA"/>
</dbReference>